<feature type="region of interest" description="Disordered" evidence="1">
    <location>
        <begin position="1"/>
        <end position="22"/>
    </location>
</feature>
<name>A0A165FJH7_XYLHT</name>
<dbReference type="InParanoid" id="A0A165FJH7"/>
<evidence type="ECO:0000256" key="1">
    <source>
        <dbReference type="SAM" id="MobiDB-lite"/>
    </source>
</evidence>
<evidence type="ECO:0000313" key="2">
    <source>
        <dbReference type="EMBL" id="KZF21048.1"/>
    </source>
</evidence>
<proteinExistence type="predicted"/>
<dbReference type="GeneID" id="28894560"/>
<keyword evidence="3" id="KW-1185">Reference proteome</keyword>
<sequence>MSNHPRQDVGRGANESTRMDRHRSLHLDERMTTDWLNGMANGRTTACNVERQLRSLAKSASYIRVRDLVCLTGVWLSVKRLSCSAKPKMVLVYRGNPRTPIGKLLKKQTRTIPTLGIDCSHPVGDTLPSLFPILVSTFFSYYIYSTSDPRPNRT</sequence>
<dbReference type="Proteomes" id="UP000076632">
    <property type="component" value="Unassembled WGS sequence"/>
</dbReference>
<protein>
    <submittedName>
        <fullName evidence="2">Uncharacterized protein</fullName>
    </submittedName>
</protein>
<dbReference type="RefSeq" id="XP_018186603.1">
    <property type="nucleotide sequence ID" value="XM_018329423.1"/>
</dbReference>
<organism evidence="2 3">
    <name type="scientific">Xylona heveae (strain CBS 132557 / TC161)</name>
    <dbReference type="NCBI Taxonomy" id="1328760"/>
    <lineage>
        <taxon>Eukaryota</taxon>
        <taxon>Fungi</taxon>
        <taxon>Dikarya</taxon>
        <taxon>Ascomycota</taxon>
        <taxon>Pezizomycotina</taxon>
        <taxon>Xylonomycetes</taxon>
        <taxon>Xylonales</taxon>
        <taxon>Xylonaceae</taxon>
        <taxon>Xylona</taxon>
    </lineage>
</organism>
<evidence type="ECO:0000313" key="3">
    <source>
        <dbReference type="Proteomes" id="UP000076632"/>
    </source>
</evidence>
<gene>
    <name evidence="2" type="ORF">L228DRAFT_165352</name>
</gene>
<dbReference type="EMBL" id="KV407461">
    <property type="protein sequence ID" value="KZF21048.1"/>
    <property type="molecule type" value="Genomic_DNA"/>
</dbReference>
<dbReference type="AlphaFoldDB" id="A0A165FJH7"/>
<accession>A0A165FJH7</accession>
<reference evidence="2 3" key="1">
    <citation type="journal article" date="2016" name="Fungal Biol.">
        <title>The genome of Xylona heveae provides a window into fungal endophytism.</title>
        <authorList>
            <person name="Gazis R."/>
            <person name="Kuo A."/>
            <person name="Riley R."/>
            <person name="LaButti K."/>
            <person name="Lipzen A."/>
            <person name="Lin J."/>
            <person name="Amirebrahimi M."/>
            <person name="Hesse C.N."/>
            <person name="Spatafora J.W."/>
            <person name="Henrissat B."/>
            <person name="Hainaut M."/>
            <person name="Grigoriev I.V."/>
            <person name="Hibbett D.S."/>
        </authorList>
    </citation>
    <scope>NUCLEOTIDE SEQUENCE [LARGE SCALE GENOMIC DNA]</scope>
    <source>
        <strain evidence="2 3">TC161</strain>
    </source>
</reference>